<dbReference type="PANTHER" id="PTHR43610:SF1">
    <property type="entry name" value="N-ACETYLTRANSFERASE DOMAIN-CONTAINING PROTEIN"/>
    <property type="match status" value="1"/>
</dbReference>
<dbReference type="InterPro" id="IPR016181">
    <property type="entry name" value="Acyl_CoA_acyltransferase"/>
</dbReference>
<reference evidence="3" key="1">
    <citation type="submission" date="2019-01" db="EMBL/GenBank/DDBJ databases">
        <title>Sphingorhabdus lacus sp.nov., isolated from an oligotrophic freshwater lake.</title>
        <authorList>
            <person name="Park M."/>
        </authorList>
    </citation>
    <scope>NUCLEOTIDE SEQUENCE [LARGE SCALE GENOMIC DNA]</scope>
    <source>
        <strain evidence="3">IMCC1753</strain>
    </source>
</reference>
<dbReference type="Pfam" id="PF13302">
    <property type="entry name" value="Acetyltransf_3"/>
    <property type="match status" value="1"/>
</dbReference>
<keyword evidence="2" id="KW-0808">Transferase</keyword>
<proteinExistence type="predicted"/>
<dbReference type="PROSITE" id="PS51186">
    <property type="entry name" value="GNAT"/>
    <property type="match status" value="1"/>
</dbReference>
<name>A0A6I6L2S4_9SPHN</name>
<dbReference type="KEGG" id="slaa:EUU25_05180"/>
<dbReference type="AlphaFoldDB" id="A0A6I6L2S4"/>
<dbReference type="GO" id="GO:0016747">
    <property type="term" value="F:acyltransferase activity, transferring groups other than amino-acyl groups"/>
    <property type="evidence" value="ECO:0007669"/>
    <property type="project" value="InterPro"/>
</dbReference>
<organism evidence="2 3">
    <name type="scientific">Sphingorhabdus lacus</name>
    <dbReference type="NCBI Taxonomy" id="392610"/>
    <lineage>
        <taxon>Bacteria</taxon>
        <taxon>Pseudomonadati</taxon>
        <taxon>Pseudomonadota</taxon>
        <taxon>Alphaproteobacteria</taxon>
        <taxon>Sphingomonadales</taxon>
        <taxon>Sphingomonadaceae</taxon>
        <taxon>Sphingorhabdus</taxon>
    </lineage>
</organism>
<evidence type="ECO:0000313" key="2">
    <source>
        <dbReference type="EMBL" id="QGY80060.1"/>
    </source>
</evidence>
<dbReference type="SUPFAM" id="SSF55729">
    <property type="entry name" value="Acyl-CoA N-acyltransferases (Nat)"/>
    <property type="match status" value="1"/>
</dbReference>
<protein>
    <submittedName>
        <fullName evidence="2">N-acetyltransferase</fullName>
    </submittedName>
</protein>
<evidence type="ECO:0000259" key="1">
    <source>
        <dbReference type="PROSITE" id="PS51186"/>
    </source>
</evidence>
<accession>A0A6I6L2S4</accession>
<dbReference type="InterPro" id="IPR000182">
    <property type="entry name" value="GNAT_dom"/>
</dbReference>
<dbReference type="Proteomes" id="UP000428803">
    <property type="component" value="Chromosome"/>
</dbReference>
<dbReference type="EMBL" id="CP035733">
    <property type="protein sequence ID" value="QGY80060.1"/>
    <property type="molecule type" value="Genomic_DNA"/>
</dbReference>
<evidence type="ECO:0000313" key="3">
    <source>
        <dbReference type="Proteomes" id="UP000428803"/>
    </source>
</evidence>
<dbReference type="Gene3D" id="3.40.630.30">
    <property type="match status" value="1"/>
</dbReference>
<keyword evidence="3" id="KW-1185">Reference proteome</keyword>
<dbReference type="PANTHER" id="PTHR43610">
    <property type="entry name" value="BLL6696 PROTEIN"/>
    <property type="match status" value="1"/>
</dbReference>
<gene>
    <name evidence="2" type="ORF">EUU25_05180</name>
</gene>
<sequence length="238" mass="26898">MRRGGSGQWLGRRSCGATPTRKAVRSARKSYERSREVRTGCSDGRGFEGACLVTLPPFDIQPTLIGEKVSLRPLAETDFEELYAVAADPEIWAMHPYRDRYKREVFEGFFAEAMASQGAFAIVDKATGNMIGSSRFANYDGAAGEIEIGWTFFACSHWRGGFNRDAKALMLRHIFRHVRTVVFQIGAHNLRSRTAVERLGGRFIREYKREYRGQIQDYVMYHLTVEDARNGALALEGI</sequence>
<feature type="domain" description="N-acetyltransferase" evidence="1">
    <location>
        <begin position="69"/>
        <end position="225"/>
    </location>
</feature>